<dbReference type="GO" id="GO:0000379">
    <property type="term" value="P:tRNA-type intron splice site recognition and cleavage"/>
    <property type="evidence" value="ECO:0007669"/>
    <property type="project" value="TreeGrafter"/>
</dbReference>
<evidence type="ECO:0000256" key="3">
    <source>
        <dbReference type="ARBA" id="ARBA00022694"/>
    </source>
</evidence>
<dbReference type="EMBL" id="MTYJ01000009">
    <property type="protein sequence ID" value="OQV23871.1"/>
    <property type="molecule type" value="Genomic_DNA"/>
</dbReference>
<keyword evidence="4" id="KW-0456">Lyase</keyword>
<dbReference type="InterPro" id="IPR006677">
    <property type="entry name" value="tRNA_intron_Endonuc_cat-like"/>
</dbReference>
<evidence type="ECO:0000256" key="2">
    <source>
        <dbReference type="ARBA" id="ARBA00012573"/>
    </source>
</evidence>
<reference evidence="10" key="1">
    <citation type="submission" date="2017-01" db="EMBL/GenBank/DDBJ databases">
        <title>Comparative genomics of anhydrobiosis in the tardigrade Hypsibius dujardini.</title>
        <authorList>
            <person name="Yoshida Y."/>
            <person name="Koutsovoulos G."/>
            <person name="Laetsch D."/>
            <person name="Stevens L."/>
            <person name="Kumar S."/>
            <person name="Horikawa D."/>
            <person name="Ishino K."/>
            <person name="Komine S."/>
            <person name="Tomita M."/>
            <person name="Blaxter M."/>
            <person name="Arakawa K."/>
        </authorList>
    </citation>
    <scope>NUCLEOTIDE SEQUENCE [LARGE SCALE GENOMIC DNA]</scope>
    <source>
        <strain evidence="10">Z151</strain>
    </source>
</reference>
<feature type="compositionally biased region" description="Basic and acidic residues" evidence="6">
    <location>
        <begin position="28"/>
        <end position="39"/>
    </location>
</feature>
<feature type="region of interest" description="Disordered" evidence="6">
    <location>
        <begin position="1"/>
        <end position="41"/>
    </location>
</feature>
<comment type="caution">
    <text evidence="9">The sequence shown here is derived from an EMBL/GenBank/DDBJ whole genome shotgun (WGS) entry which is preliminary data.</text>
</comment>
<dbReference type="AlphaFoldDB" id="A0A1W0X9C6"/>
<dbReference type="SUPFAM" id="SSF53032">
    <property type="entry name" value="tRNA-intron endonuclease catalytic domain-like"/>
    <property type="match status" value="1"/>
</dbReference>
<dbReference type="PANTHER" id="PTHR13070:SF0">
    <property type="entry name" value="TRNA-SPLICING ENDONUCLEASE SUBUNIT SEN34"/>
    <property type="match status" value="1"/>
</dbReference>
<feature type="domain" description="TSEN34 N-terminal" evidence="8">
    <location>
        <begin position="42"/>
        <end position="112"/>
    </location>
</feature>
<dbReference type="PANTHER" id="PTHR13070">
    <property type="entry name" value="TRNA-SPLICING ENDONUCLEASE SUBUNIT SEN34-RELATED"/>
    <property type="match status" value="1"/>
</dbReference>
<dbReference type="Proteomes" id="UP000192578">
    <property type="component" value="Unassembled WGS sequence"/>
</dbReference>
<keyword evidence="3" id="KW-0819">tRNA processing</keyword>
<proteinExistence type="inferred from homology"/>
<dbReference type="CDD" id="cd22363">
    <property type="entry name" value="tRNA-intron_lyase_C"/>
    <property type="match status" value="1"/>
</dbReference>
<dbReference type="Gene3D" id="3.40.1350.10">
    <property type="match status" value="1"/>
</dbReference>
<dbReference type="Pfam" id="PF01974">
    <property type="entry name" value="tRNA_int_endo"/>
    <property type="match status" value="1"/>
</dbReference>
<gene>
    <name evidence="9" type="ORF">BV898_02220</name>
</gene>
<dbReference type="InterPro" id="IPR036167">
    <property type="entry name" value="tRNA_intron_Endo_cat-like_sf"/>
</dbReference>
<organism evidence="9 10">
    <name type="scientific">Hypsibius exemplaris</name>
    <name type="common">Freshwater tardigrade</name>
    <dbReference type="NCBI Taxonomy" id="2072580"/>
    <lineage>
        <taxon>Eukaryota</taxon>
        <taxon>Metazoa</taxon>
        <taxon>Ecdysozoa</taxon>
        <taxon>Tardigrada</taxon>
        <taxon>Eutardigrada</taxon>
        <taxon>Parachela</taxon>
        <taxon>Hypsibioidea</taxon>
        <taxon>Hypsibiidae</taxon>
        <taxon>Hypsibius</taxon>
    </lineage>
</organism>
<evidence type="ECO:0000313" key="10">
    <source>
        <dbReference type="Proteomes" id="UP000192578"/>
    </source>
</evidence>
<sequence>MATKSSIDVELGSSSSQDEDLPTAKRPKREEQTSEEPPRRKITINIGARGTLHVWDAEDAVKMQSVYHVMGTTVGCFAKTPLQDIFKSLPFQLTPAEAAYLRDIGAAQFVDEAVLRKFPTAVQQEAFREQREKQFNDQHKEFDKARQFQLDERKEQIMAGKIRKMTEAAAVSGIPLNLPEDREELWQTIRNELLSRPMVQEGSARIELPFRSWKVDMSLAELEEITFSYPQTHPERVYYAAYLELMKAGFWVTSGMKYGGDLLLYEGDVHVNHSTCIVRIVDETEETSLEDILRIGRVATACHKAVLWASVRKDYTVDFTCSKWSLMK</sequence>
<evidence type="ECO:0000256" key="5">
    <source>
        <dbReference type="ARBA" id="ARBA00034031"/>
    </source>
</evidence>
<protein>
    <recommendedName>
        <fullName evidence="2">tRNA-intron lyase</fullName>
        <ecNumber evidence="2">4.6.1.16</ecNumber>
    </recommendedName>
</protein>
<keyword evidence="10" id="KW-1185">Reference proteome</keyword>
<dbReference type="GO" id="GO:0005634">
    <property type="term" value="C:nucleus"/>
    <property type="evidence" value="ECO:0007669"/>
    <property type="project" value="UniProtKB-ARBA"/>
</dbReference>
<comment type="catalytic activity">
    <reaction evidence="5">
        <text>pretRNA = a 3'-half-tRNA molecule with a 5'-OH end + a 5'-half-tRNA molecule with a 2',3'-cyclic phosphate end + an intron with a 2',3'-cyclic phosphate and a 5'-hydroxyl terminus.</text>
        <dbReference type="EC" id="4.6.1.16"/>
    </reaction>
</comment>
<comment type="similarity">
    <text evidence="1">Belongs to the tRNA-intron endonuclease family.</text>
</comment>
<name>A0A1W0X9C6_HYPEX</name>
<evidence type="ECO:0000256" key="6">
    <source>
        <dbReference type="SAM" id="MobiDB-lite"/>
    </source>
</evidence>
<dbReference type="GO" id="GO:0000213">
    <property type="term" value="F:tRNA-intron lyase activity"/>
    <property type="evidence" value="ECO:0007669"/>
    <property type="project" value="UniProtKB-EC"/>
</dbReference>
<dbReference type="InterPro" id="IPR011856">
    <property type="entry name" value="tRNA_endonuc-like_dom_sf"/>
</dbReference>
<dbReference type="InterPro" id="IPR059049">
    <property type="entry name" value="TSEN34_N"/>
</dbReference>
<evidence type="ECO:0000256" key="4">
    <source>
        <dbReference type="ARBA" id="ARBA00023239"/>
    </source>
</evidence>
<evidence type="ECO:0000256" key="1">
    <source>
        <dbReference type="ARBA" id="ARBA00008078"/>
    </source>
</evidence>
<feature type="compositionally biased region" description="Polar residues" evidence="6">
    <location>
        <begin position="1"/>
        <end position="16"/>
    </location>
</feature>
<evidence type="ECO:0000259" key="7">
    <source>
        <dbReference type="Pfam" id="PF01974"/>
    </source>
</evidence>
<feature type="domain" description="tRNA intron endonuclease catalytic" evidence="7">
    <location>
        <begin position="238"/>
        <end position="318"/>
    </location>
</feature>
<accession>A0A1W0X9C6</accession>
<dbReference type="GO" id="GO:0003676">
    <property type="term" value="F:nucleic acid binding"/>
    <property type="evidence" value="ECO:0007669"/>
    <property type="project" value="InterPro"/>
</dbReference>
<dbReference type="EC" id="4.6.1.16" evidence="2"/>
<evidence type="ECO:0000313" key="9">
    <source>
        <dbReference type="EMBL" id="OQV23871.1"/>
    </source>
</evidence>
<dbReference type="Pfam" id="PF26577">
    <property type="entry name" value="TSEN34_N"/>
    <property type="match status" value="1"/>
</dbReference>
<evidence type="ECO:0000259" key="8">
    <source>
        <dbReference type="Pfam" id="PF26577"/>
    </source>
</evidence>
<dbReference type="OrthoDB" id="48041at2759"/>